<name>A0A502KR59_9GAMM</name>
<accession>A0A502KR59</accession>
<proteinExistence type="predicted"/>
<sequence>MMTSKASNTRRLILNSKHLYLFQQQAFQLRNSFVDYTKVERQIEDKTEIIDDMDDNERFVLGYN</sequence>
<dbReference type="AlphaFoldDB" id="A0A502KR59"/>
<protein>
    <submittedName>
        <fullName evidence="1">Uncharacterized protein</fullName>
    </submittedName>
</protein>
<dbReference type="Proteomes" id="UP000315303">
    <property type="component" value="Unassembled WGS sequence"/>
</dbReference>
<organism evidence="1 2">
    <name type="scientific">Litorilituus lipolyticus</name>
    <dbReference type="NCBI Taxonomy" id="2491017"/>
    <lineage>
        <taxon>Bacteria</taxon>
        <taxon>Pseudomonadati</taxon>
        <taxon>Pseudomonadota</taxon>
        <taxon>Gammaproteobacteria</taxon>
        <taxon>Alteromonadales</taxon>
        <taxon>Colwelliaceae</taxon>
        <taxon>Litorilituus</taxon>
    </lineage>
</organism>
<dbReference type="EMBL" id="SAWY01000027">
    <property type="protein sequence ID" value="TPH14016.1"/>
    <property type="molecule type" value="Genomic_DNA"/>
</dbReference>
<dbReference type="RefSeq" id="WP_140604260.1">
    <property type="nucleotide sequence ID" value="NZ_SAWY01000027.1"/>
</dbReference>
<reference evidence="1 2" key="1">
    <citation type="submission" date="2019-01" db="EMBL/GenBank/DDBJ databases">
        <title>Litorilituus lipolytica sp. nov., isolated from intertidal sand of the Yellow Sea in China.</title>
        <authorList>
            <person name="Liu A."/>
        </authorList>
    </citation>
    <scope>NUCLEOTIDE SEQUENCE [LARGE SCALE GENOMIC DNA]</scope>
    <source>
        <strain evidence="1 2">RZ04</strain>
    </source>
</reference>
<evidence type="ECO:0000313" key="2">
    <source>
        <dbReference type="Proteomes" id="UP000315303"/>
    </source>
</evidence>
<comment type="caution">
    <text evidence="1">The sequence shown here is derived from an EMBL/GenBank/DDBJ whole genome shotgun (WGS) entry which is preliminary data.</text>
</comment>
<evidence type="ECO:0000313" key="1">
    <source>
        <dbReference type="EMBL" id="TPH14016.1"/>
    </source>
</evidence>
<gene>
    <name evidence="1" type="ORF">EPA86_12975</name>
</gene>
<keyword evidence="2" id="KW-1185">Reference proteome</keyword>